<dbReference type="Pfam" id="PF01547">
    <property type="entry name" value="SBP_bac_1"/>
    <property type="match status" value="1"/>
</dbReference>
<dbReference type="EMBL" id="CP003359">
    <property type="protein sequence ID" value="AGB41270.1"/>
    <property type="molecule type" value="Genomic_DNA"/>
</dbReference>
<dbReference type="STRING" id="748449.Halha_1325"/>
<dbReference type="CDD" id="cd13585">
    <property type="entry name" value="PBP2_TMBP_like"/>
    <property type="match status" value="1"/>
</dbReference>
<proteinExistence type="predicted"/>
<gene>
    <name evidence="1" type="ordered locus">Halha_1325</name>
</gene>
<dbReference type="InterPro" id="IPR006059">
    <property type="entry name" value="SBP"/>
</dbReference>
<accession>L0K9Q8</accession>
<dbReference type="Gene3D" id="3.40.190.10">
    <property type="entry name" value="Periplasmic binding protein-like II"/>
    <property type="match status" value="1"/>
</dbReference>
<dbReference type="AlphaFoldDB" id="L0K9Q8"/>
<dbReference type="Proteomes" id="UP000010880">
    <property type="component" value="Chromosome"/>
</dbReference>
<reference evidence="2" key="1">
    <citation type="submission" date="2012-02" db="EMBL/GenBank/DDBJ databases">
        <title>The complete genome of Halobacteroides halobius DSM 5150.</title>
        <authorList>
            <person name="Lucas S."/>
            <person name="Copeland A."/>
            <person name="Lapidus A."/>
            <person name="Glavina del Rio T."/>
            <person name="Dalin E."/>
            <person name="Tice H."/>
            <person name="Bruce D."/>
            <person name="Goodwin L."/>
            <person name="Pitluck S."/>
            <person name="Peters L."/>
            <person name="Mikhailova N."/>
            <person name="Gu W."/>
            <person name="Kyrpides N."/>
            <person name="Mavromatis K."/>
            <person name="Ivanova N."/>
            <person name="Brettin T."/>
            <person name="Detter J.C."/>
            <person name="Han C."/>
            <person name="Larimer F."/>
            <person name="Land M."/>
            <person name="Hauser L."/>
            <person name="Markowitz V."/>
            <person name="Cheng J.-F."/>
            <person name="Hugenholtz P."/>
            <person name="Woyke T."/>
            <person name="Wu D."/>
            <person name="Tindall B."/>
            <person name="Pomrenke H."/>
            <person name="Brambilla E."/>
            <person name="Klenk H.-P."/>
            <person name="Eisen J.A."/>
        </authorList>
    </citation>
    <scope>NUCLEOTIDE SEQUENCE [LARGE SCALE GENOMIC DNA]</scope>
    <source>
        <strain evidence="2">ATCC 35273 / DSM 5150 / MD-1</strain>
    </source>
</reference>
<dbReference type="OrthoDB" id="9768630at2"/>
<dbReference type="HOGENOM" id="CLU_031285_2_4_9"/>
<evidence type="ECO:0000313" key="1">
    <source>
        <dbReference type="EMBL" id="AGB41270.1"/>
    </source>
</evidence>
<name>L0K9Q8_HALHC</name>
<keyword evidence="2" id="KW-1185">Reference proteome</keyword>
<dbReference type="RefSeq" id="WP_015326992.1">
    <property type="nucleotide sequence ID" value="NC_019978.1"/>
</dbReference>
<dbReference type="PANTHER" id="PTHR43649">
    <property type="entry name" value="ARABINOSE-BINDING PROTEIN-RELATED"/>
    <property type="match status" value="1"/>
</dbReference>
<dbReference type="SUPFAM" id="SSF53850">
    <property type="entry name" value="Periplasmic binding protein-like II"/>
    <property type="match status" value="1"/>
</dbReference>
<dbReference type="KEGG" id="hhl:Halha_1325"/>
<sequence length="439" mass="49097">MSKKLMSVSLVLILLVGTLFLATNTSNAWWIFGDNEKKPEQQEVTIWAWNVAAKGLEATIDDFHKDYPNVKVNVVNVGRKDAYDKLTVGLASGAGLPDIVQIESQRLPTYTYKFPNGFVDLTKFGADKYIDKFDSSKWAQCKTNGKIMALPWDSAPAGVFYRTDLFKKADVNPKKIDTWNEFIAAGVKIKQSTGVKMAPYDFYDDGFFRMLMNQLGTFYFNQAGKITINSDKAVKAMKVLEKMVDKNIALKVNGWNGYITATKNKRVATIPFGVWYAGTIKDQVPKSKGKWGVMKLPAFEKGGNRAAQLGGSNLAITSQSENKKMAWAFIKNALAETKNQITMYKKYGLFPSYLPAYNHPYFDQKSEFFNNQNISKLFASTVPNIKKAYFTSGFSEALQFVVNAQAAVVTGEKTSREALNDAAKRISNALGREIKEIKE</sequence>
<keyword evidence="1" id="KW-0762">Sugar transport</keyword>
<evidence type="ECO:0000313" key="2">
    <source>
        <dbReference type="Proteomes" id="UP000010880"/>
    </source>
</evidence>
<dbReference type="eggNOG" id="COG1653">
    <property type="taxonomic scope" value="Bacteria"/>
</dbReference>
<dbReference type="PANTHER" id="PTHR43649:SF32">
    <property type="entry name" value="SUGAR BINDING SECRETED PROTEIN"/>
    <property type="match status" value="1"/>
</dbReference>
<protein>
    <submittedName>
        <fullName evidence="1">ABC-type sugar transport system, periplasmic component</fullName>
    </submittedName>
</protein>
<dbReference type="InterPro" id="IPR050490">
    <property type="entry name" value="Bact_solute-bd_prot1"/>
</dbReference>
<dbReference type="PATRIC" id="fig|748449.3.peg.1282"/>
<keyword evidence="1" id="KW-0813">Transport</keyword>
<organism evidence="1 2">
    <name type="scientific">Halobacteroides halobius (strain ATCC 35273 / DSM 5150 / MD-1)</name>
    <dbReference type="NCBI Taxonomy" id="748449"/>
    <lineage>
        <taxon>Bacteria</taxon>
        <taxon>Bacillati</taxon>
        <taxon>Bacillota</taxon>
        <taxon>Clostridia</taxon>
        <taxon>Halanaerobiales</taxon>
        <taxon>Halobacteroidaceae</taxon>
        <taxon>Halobacteroides</taxon>
    </lineage>
</organism>